<keyword evidence="2 5" id="KW-0479">Metal-binding</keyword>
<dbReference type="InterPro" id="IPR009078">
    <property type="entry name" value="Ferritin-like_SF"/>
</dbReference>
<keyword evidence="4 5" id="KW-0408">Iron</keyword>
<keyword evidence="3" id="KW-0560">Oxidoreductase</keyword>
<dbReference type="InterPro" id="IPR008331">
    <property type="entry name" value="Ferritin_DPS_dom"/>
</dbReference>
<proteinExistence type="predicted"/>
<feature type="domain" description="Ferritin-like diiron" evidence="6">
    <location>
        <begin position="1"/>
        <end position="147"/>
    </location>
</feature>
<gene>
    <name evidence="7" type="ORF">ACFFFR_11000</name>
</gene>
<sequence length="173" mass="19784">MQMPEKLQDAFNDQVTLEFQANMVYRQLAIDMDDRDLTGFAKWFRAQADEEIVHANKFIDHMLDRDIRPKLLTVELDATSEGLTPLEAFKAALDHEKKVSEAIRNLYRLAHEEQDFDSYPLLNWFIEEQLEEEATVDEVISQLKLVENDGSGLLRLDADLGGRTSAGTENPEG</sequence>
<comment type="caution">
    <text evidence="7">The sequence shown here is derived from an EMBL/GenBank/DDBJ whole genome shotgun (WGS) entry which is preliminary data.</text>
</comment>
<dbReference type="Gene3D" id="1.20.1260.10">
    <property type="match status" value="1"/>
</dbReference>
<organism evidence="7 8">
    <name type="scientific">Micrococcoides hystricis</name>
    <dbReference type="NCBI Taxonomy" id="1572761"/>
    <lineage>
        <taxon>Bacteria</taxon>
        <taxon>Bacillati</taxon>
        <taxon>Actinomycetota</taxon>
        <taxon>Actinomycetes</taxon>
        <taxon>Micrococcales</taxon>
        <taxon>Micrococcaceae</taxon>
        <taxon>Micrococcoides</taxon>
    </lineage>
</organism>
<dbReference type="SUPFAM" id="SSF47240">
    <property type="entry name" value="Ferritin-like"/>
    <property type="match status" value="1"/>
</dbReference>
<dbReference type="Pfam" id="PF00210">
    <property type="entry name" value="Ferritin"/>
    <property type="match status" value="1"/>
</dbReference>
<keyword evidence="1 5" id="KW-0409">Iron storage</keyword>
<evidence type="ECO:0000256" key="4">
    <source>
        <dbReference type="ARBA" id="ARBA00023004"/>
    </source>
</evidence>
<dbReference type="PANTHER" id="PTHR11431:SF127">
    <property type="entry name" value="BACTERIAL NON-HEME FERRITIN"/>
    <property type="match status" value="1"/>
</dbReference>
<dbReference type="RefSeq" id="WP_377460421.1">
    <property type="nucleotide sequence ID" value="NZ_JBHLUB010000032.1"/>
</dbReference>
<evidence type="ECO:0000256" key="5">
    <source>
        <dbReference type="RuleBase" id="RU361145"/>
    </source>
</evidence>
<protein>
    <recommendedName>
        <fullName evidence="5">Ferritin</fullName>
    </recommendedName>
</protein>
<evidence type="ECO:0000259" key="6">
    <source>
        <dbReference type="PROSITE" id="PS50905"/>
    </source>
</evidence>
<dbReference type="InterPro" id="IPR012347">
    <property type="entry name" value="Ferritin-like"/>
</dbReference>
<accession>A0ABV6PCQ6</accession>
<dbReference type="CDD" id="cd01055">
    <property type="entry name" value="Nonheme_Ferritin"/>
    <property type="match status" value="1"/>
</dbReference>
<dbReference type="PROSITE" id="PS50905">
    <property type="entry name" value="FERRITIN_LIKE"/>
    <property type="match status" value="1"/>
</dbReference>
<evidence type="ECO:0000256" key="1">
    <source>
        <dbReference type="ARBA" id="ARBA00022434"/>
    </source>
</evidence>
<reference evidence="7 8" key="1">
    <citation type="submission" date="2024-09" db="EMBL/GenBank/DDBJ databases">
        <authorList>
            <person name="Sun Q."/>
            <person name="Mori K."/>
        </authorList>
    </citation>
    <scope>NUCLEOTIDE SEQUENCE [LARGE SCALE GENOMIC DNA]</scope>
    <source>
        <strain evidence="7 8">NCAIM B.02604</strain>
    </source>
</reference>
<name>A0ABV6PCQ6_9MICC</name>
<dbReference type="InterPro" id="IPR001519">
    <property type="entry name" value="Ferritin"/>
</dbReference>
<dbReference type="PANTHER" id="PTHR11431">
    <property type="entry name" value="FERRITIN"/>
    <property type="match status" value="1"/>
</dbReference>
<evidence type="ECO:0000313" key="8">
    <source>
        <dbReference type="Proteomes" id="UP001589862"/>
    </source>
</evidence>
<keyword evidence="8" id="KW-1185">Reference proteome</keyword>
<evidence type="ECO:0000256" key="2">
    <source>
        <dbReference type="ARBA" id="ARBA00022723"/>
    </source>
</evidence>
<evidence type="ECO:0000256" key="3">
    <source>
        <dbReference type="ARBA" id="ARBA00023002"/>
    </source>
</evidence>
<dbReference type="Proteomes" id="UP001589862">
    <property type="component" value="Unassembled WGS sequence"/>
</dbReference>
<dbReference type="EMBL" id="JBHLUB010000032">
    <property type="protein sequence ID" value="MFC0582896.1"/>
    <property type="molecule type" value="Genomic_DNA"/>
</dbReference>
<evidence type="ECO:0000313" key="7">
    <source>
        <dbReference type="EMBL" id="MFC0582896.1"/>
    </source>
</evidence>
<dbReference type="InterPro" id="IPR041719">
    <property type="entry name" value="Ferritin_prok"/>
</dbReference>
<dbReference type="InterPro" id="IPR009040">
    <property type="entry name" value="Ferritin-like_diiron"/>
</dbReference>